<organism evidence="1">
    <name type="scientific">freshwater metagenome</name>
    <dbReference type="NCBI Taxonomy" id="449393"/>
    <lineage>
        <taxon>unclassified sequences</taxon>
        <taxon>metagenomes</taxon>
        <taxon>ecological metagenomes</taxon>
    </lineage>
</organism>
<protein>
    <submittedName>
        <fullName evidence="1">Unannotated protein</fullName>
    </submittedName>
</protein>
<proteinExistence type="predicted"/>
<name>A0A6J7DW38_9ZZZZ</name>
<accession>A0A6J7DW38</accession>
<evidence type="ECO:0000313" key="1">
    <source>
        <dbReference type="EMBL" id="CAB4871633.1"/>
    </source>
</evidence>
<dbReference type="EMBL" id="CAFBLO010000077">
    <property type="protein sequence ID" value="CAB4871633.1"/>
    <property type="molecule type" value="Genomic_DNA"/>
</dbReference>
<sequence length="108" mass="11883">MRFILFVIDHATNSGNPVEMAAIDAFNDSLRSNGHWVFACGIGAPTTATLIDTRDDPAEIVRESLFQGINFYSGFWIVDADSSDHALELAQTASRACNRRIELRPLLG</sequence>
<gene>
    <name evidence="1" type="ORF">UFOPK3364_00782</name>
</gene>
<dbReference type="Gene3D" id="3.30.70.1060">
    <property type="entry name" value="Dimeric alpha+beta barrel"/>
    <property type="match status" value="1"/>
</dbReference>
<dbReference type="AlphaFoldDB" id="A0A6J7DW38"/>
<dbReference type="SUPFAM" id="SSF54909">
    <property type="entry name" value="Dimeric alpha+beta barrel"/>
    <property type="match status" value="1"/>
</dbReference>
<dbReference type="InterPro" id="IPR011008">
    <property type="entry name" value="Dimeric_a/b-barrel"/>
</dbReference>
<reference evidence="1" key="1">
    <citation type="submission" date="2020-05" db="EMBL/GenBank/DDBJ databases">
        <authorList>
            <person name="Chiriac C."/>
            <person name="Salcher M."/>
            <person name="Ghai R."/>
            <person name="Kavagutti S V."/>
        </authorList>
    </citation>
    <scope>NUCLEOTIDE SEQUENCE</scope>
</reference>